<keyword evidence="3" id="KW-0325">Glycoprotein</keyword>
<dbReference type="AlphaFoldDB" id="A0A382YGX0"/>
<dbReference type="SUPFAM" id="SSF101898">
    <property type="entry name" value="NHL repeat"/>
    <property type="match status" value="1"/>
</dbReference>
<evidence type="ECO:0000256" key="3">
    <source>
        <dbReference type="ARBA" id="ARBA00023180"/>
    </source>
</evidence>
<evidence type="ECO:0008006" key="5">
    <source>
        <dbReference type="Google" id="ProtNLM"/>
    </source>
</evidence>
<dbReference type="PROSITE" id="PS51257">
    <property type="entry name" value="PROKAR_LIPOPROTEIN"/>
    <property type="match status" value="1"/>
</dbReference>
<accession>A0A382YGX0</accession>
<evidence type="ECO:0000256" key="2">
    <source>
        <dbReference type="ARBA" id="ARBA00022737"/>
    </source>
</evidence>
<keyword evidence="1" id="KW-0732">Signal</keyword>
<feature type="non-terminal residue" evidence="4">
    <location>
        <position position="189"/>
    </location>
</feature>
<dbReference type="PANTHER" id="PTHR10680">
    <property type="entry name" value="PEPTIDYL-GLYCINE ALPHA-AMIDATING MONOOXYGENASE"/>
    <property type="match status" value="1"/>
</dbReference>
<organism evidence="4">
    <name type="scientific">marine metagenome</name>
    <dbReference type="NCBI Taxonomy" id="408172"/>
    <lineage>
        <taxon>unclassified sequences</taxon>
        <taxon>metagenomes</taxon>
        <taxon>ecological metagenomes</taxon>
    </lineage>
</organism>
<evidence type="ECO:0000256" key="1">
    <source>
        <dbReference type="ARBA" id="ARBA00022729"/>
    </source>
</evidence>
<dbReference type="PROSITE" id="PS51125">
    <property type="entry name" value="NHL"/>
    <property type="match status" value="1"/>
</dbReference>
<dbReference type="PANTHER" id="PTHR10680:SF14">
    <property type="entry name" value="PEPTIDYL-GLYCINE ALPHA-AMIDATING MONOOXYGENASE"/>
    <property type="match status" value="1"/>
</dbReference>
<evidence type="ECO:0000313" key="4">
    <source>
        <dbReference type="EMBL" id="SVD82513.1"/>
    </source>
</evidence>
<dbReference type="EMBL" id="UINC01175732">
    <property type="protein sequence ID" value="SVD82513.1"/>
    <property type="molecule type" value="Genomic_DNA"/>
</dbReference>
<name>A0A382YGX0_9ZZZZ</name>
<sequence length="189" mass="19988">MRGIRFALLALVLLAGCGGGQTDAPAPERETVADVAPMSDFVSRPLPNPTSEVILNWAPLPNGREWGTTAGIDIDPDGHIWAYDRCGGGLRGSCEDTPELDPIFKFDRHTGEVLTSFGAGLFVTPHGFHVDSDGNVWVTDFAGNEARPKGHQVIKFSPEGEVLMRLGEAGVAGSGPGQLNQPCDVITAP</sequence>
<gene>
    <name evidence="4" type="ORF">METZ01_LOCUS435367</name>
</gene>
<dbReference type="Gene3D" id="2.120.10.30">
    <property type="entry name" value="TolB, C-terminal domain"/>
    <property type="match status" value="1"/>
</dbReference>
<proteinExistence type="predicted"/>
<reference evidence="4" key="1">
    <citation type="submission" date="2018-05" db="EMBL/GenBank/DDBJ databases">
        <authorList>
            <person name="Lanie J.A."/>
            <person name="Ng W.-L."/>
            <person name="Kazmierczak K.M."/>
            <person name="Andrzejewski T.M."/>
            <person name="Davidsen T.M."/>
            <person name="Wayne K.J."/>
            <person name="Tettelin H."/>
            <person name="Glass J.I."/>
            <person name="Rusch D."/>
            <person name="Podicherti R."/>
            <person name="Tsui H.-C.T."/>
            <person name="Winkler M.E."/>
        </authorList>
    </citation>
    <scope>NUCLEOTIDE SEQUENCE</scope>
</reference>
<dbReference type="InterPro" id="IPR001258">
    <property type="entry name" value="NHL_repeat"/>
</dbReference>
<keyword evidence="2" id="KW-0677">Repeat</keyword>
<protein>
    <recommendedName>
        <fullName evidence="5">SMP-30/Gluconolactonase/LRE-like region domain-containing protein</fullName>
    </recommendedName>
</protein>
<dbReference type="InterPro" id="IPR011042">
    <property type="entry name" value="6-blade_b-propeller_TolB-like"/>
</dbReference>